<organism evidence="1 2">
    <name type="scientific">Pseudoalteromonas piscicida</name>
    <dbReference type="NCBI Taxonomy" id="43662"/>
    <lineage>
        <taxon>Bacteria</taxon>
        <taxon>Pseudomonadati</taxon>
        <taxon>Pseudomonadota</taxon>
        <taxon>Gammaproteobacteria</taxon>
        <taxon>Alteromonadales</taxon>
        <taxon>Pseudoalteromonadaceae</taxon>
        <taxon>Pseudoalteromonas</taxon>
    </lineage>
</organism>
<dbReference type="GO" id="GO:0032259">
    <property type="term" value="P:methylation"/>
    <property type="evidence" value="ECO:0007669"/>
    <property type="project" value="UniProtKB-KW"/>
</dbReference>
<proteinExistence type="predicted"/>
<name>A0A2A5JN52_PSEO7</name>
<dbReference type="Proteomes" id="UP000228621">
    <property type="component" value="Unassembled WGS sequence"/>
</dbReference>
<keyword evidence="2" id="KW-1185">Reference proteome</keyword>
<reference evidence="2" key="1">
    <citation type="journal article" date="2019" name="Genome Announc.">
        <title>Draft Genome Sequence of Pseudoalteromonas piscicida Strain 36Y ROTHPW, an Hypersaline Seawater Isolate from the South Coast of Sonora, Mexico.</title>
        <authorList>
            <person name="Sanchez-Diaz R."/>
            <person name="Molina-Garza Z.J."/>
            <person name="Cruz-Suarez L.E."/>
            <person name="Selvin J."/>
            <person name="Kiran G.S."/>
            <person name="Ibarra-Gamez J.C."/>
            <person name="Gomez-Gil B."/>
            <person name="Galaviz-Silva L."/>
        </authorList>
    </citation>
    <scope>NUCLEOTIDE SEQUENCE [LARGE SCALE GENOMIC DNA]</scope>
    <source>
        <strain evidence="2">36Y_RITHPW</strain>
    </source>
</reference>
<dbReference type="RefSeq" id="WP_099642959.1">
    <property type="nucleotide sequence ID" value="NZ_JAQPZX010000018.1"/>
</dbReference>
<dbReference type="InterPro" id="IPR029063">
    <property type="entry name" value="SAM-dependent_MTases_sf"/>
</dbReference>
<accession>A0A2A5JN52</accession>
<dbReference type="GO" id="GO:0008168">
    <property type="term" value="F:methyltransferase activity"/>
    <property type="evidence" value="ECO:0007669"/>
    <property type="project" value="UniProtKB-KW"/>
</dbReference>
<gene>
    <name evidence="1" type="ORF">CEX98_15525</name>
</gene>
<dbReference type="Gene3D" id="3.40.50.150">
    <property type="entry name" value="Vaccinia Virus protein VP39"/>
    <property type="match status" value="2"/>
</dbReference>
<dbReference type="Pfam" id="PF13489">
    <property type="entry name" value="Methyltransf_23"/>
    <property type="match status" value="1"/>
</dbReference>
<dbReference type="AlphaFoldDB" id="A0A2A5JN52"/>
<keyword evidence="1" id="KW-0489">Methyltransferase</keyword>
<dbReference type="EMBL" id="NKHF01000072">
    <property type="protein sequence ID" value="PCK30797.1"/>
    <property type="molecule type" value="Genomic_DNA"/>
</dbReference>
<keyword evidence="1" id="KW-0808">Transferase</keyword>
<dbReference type="OrthoDB" id="9791944at2"/>
<evidence type="ECO:0000313" key="2">
    <source>
        <dbReference type="Proteomes" id="UP000228621"/>
    </source>
</evidence>
<sequence length="224" mass="25691">MQDSTPSLSCGLCLGKQLEAYHQDKHRRYWQCQTCQLVMVDPKSRLTPEQEKAIYDSHENDLEDEGYRRFLTRVAEPLLARLAAPSKGLDFGCGPGPLLAKMLEEAGHQVALFDLYYANNPDVLMQRYDFIVSTEVVEHLAKPRQVLLQLLALLKPGKPLALMTKLVIDQSRFAHWHYKNDLTHISFFSQKSFVFFAAQQDCDLEFIGNDVIILTKRNERESFG</sequence>
<comment type="caution">
    <text evidence="1">The sequence shown here is derived from an EMBL/GenBank/DDBJ whole genome shotgun (WGS) entry which is preliminary data.</text>
</comment>
<evidence type="ECO:0000313" key="1">
    <source>
        <dbReference type="EMBL" id="PCK30797.1"/>
    </source>
</evidence>
<dbReference type="SUPFAM" id="SSF53335">
    <property type="entry name" value="S-adenosyl-L-methionine-dependent methyltransferases"/>
    <property type="match status" value="1"/>
</dbReference>
<protein>
    <submittedName>
        <fullName evidence="1">Methyltransferase</fullName>
    </submittedName>
</protein>